<protein>
    <recommendedName>
        <fullName evidence="3">Reverse transcriptase zinc-binding domain-containing protein</fullName>
    </recommendedName>
</protein>
<evidence type="ECO:0000313" key="1">
    <source>
        <dbReference type="EnsemblPlants" id="AET4Gv20570200.2"/>
    </source>
</evidence>
<reference evidence="1" key="3">
    <citation type="journal article" date="2017" name="Nature">
        <title>Genome sequence of the progenitor of the wheat D genome Aegilops tauschii.</title>
        <authorList>
            <person name="Luo M.C."/>
            <person name="Gu Y.Q."/>
            <person name="Puiu D."/>
            <person name="Wang H."/>
            <person name="Twardziok S.O."/>
            <person name="Deal K.R."/>
            <person name="Huo N."/>
            <person name="Zhu T."/>
            <person name="Wang L."/>
            <person name="Wang Y."/>
            <person name="McGuire P.E."/>
            <person name="Liu S."/>
            <person name="Long H."/>
            <person name="Ramasamy R.K."/>
            <person name="Rodriguez J.C."/>
            <person name="Van S.L."/>
            <person name="Yuan L."/>
            <person name="Wang Z."/>
            <person name="Xia Z."/>
            <person name="Xiao L."/>
            <person name="Anderson O.D."/>
            <person name="Ouyang S."/>
            <person name="Liang Y."/>
            <person name="Zimin A.V."/>
            <person name="Pertea G."/>
            <person name="Qi P."/>
            <person name="Bennetzen J.L."/>
            <person name="Dai X."/>
            <person name="Dawson M.W."/>
            <person name="Muller H.G."/>
            <person name="Kugler K."/>
            <person name="Rivarola-Duarte L."/>
            <person name="Spannagl M."/>
            <person name="Mayer K.F.X."/>
            <person name="Lu F.H."/>
            <person name="Bevan M.W."/>
            <person name="Leroy P."/>
            <person name="Li P."/>
            <person name="You F.M."/>
            <person name="Sun Q."/>
            <person name="Liu Z."/>
            <person name="Lyons E."/>
            <person name="Wicker T."/>
            <person name="Salzberg S.L."/>
            <person name="Devos K.M."/>
            <person name="Dvorak J."/>
        </authorList>
    </citation>
    <scope>NUCLEOTIDE SEQUENCE [LARGE SCALE GENOMIC DNA]</scope>
    <source>
        <strain evidence="1">cv. AL8/78</strain>
    </source>
</reference>
<dbReference type="STRING" id="200361.A0A453IIR0"/>
<reference evidence="1" key="5">
    <citation type="journal article" date="2021" name="G3 (Bethesda)">
        <title>Aegilops tauschii genome assembly Aet v5.0 features greater sequence contiguity and improved annotation.</title>
        <authorList>
            <person name="Wang L."/>
            <person name="Zhu T."/>
            <person name="Rodriguez J.C."/>
            <person name="Deal K.R."/>
            <person name="Dubcovsky J."/>
            <person name="McGuire P.E."/>
            <person name="Lux T."/>
            <person name="Spannagl M."/>
            <person name="Mayer K.F.X."/>
            <person name="Baldrich P."/>
            <person name="Meyers B.C."/>
            <person name="Huo N."/>
            <person name="Gu Y.Q."/>
            <person name="Zhou H."/>
            <person name="Devos K.M."/>
            <person name="Bennetzen J.L."/>
            <person name="Unver T."/>
            <person name="Budak H."/>
            <person name="Gulick P.J."/>
            <person name="Galiba G."/>
            <person name="Kalapos B."/>
            <person name="Nelson D.R."/>
            <person name="Li P."/>
            <person name="You F.M."/>
            <person name="Luo M.C."/>
            <person name="Dvorak J."/>
        </authorList>
    </citation>
    <scope>NUCLEOTIDE SEQUENCE [LARGE SCALE GENOMIC DNA]</scope>
    <source>
        <strain evidence="1">cv. AL8/78</strain>
    </source>
</reference>
<dbReference type="EnsemblPlants" id="AET4Gv20570200.2">
    <property type="protein sequence ID" value="AET4Gv20570200.2"/>
    <property type="gene ID" value="AET4Gv20570200"/>
</dbReference>
<dbReference type="Gramene" id="AET4Gv20570200.2">
    <property type="protein sequence ID" value="AET4Gv20570200.2"/>
    <property type="gene ID" value="AET4Gv20570200"/>
</dbReference>
<reference evidence="2" key="2">
    <citation type="journal article" date="2017" name="Nat. Plants">
        <title>The Aegilops tauschii genome reveals multiple impacts of transposons.</title>
        <authorList>
            <person name="Zhao G."/>
            <person name="Zou C."/>
            <person name="Li K."/>
            <person name="Wang K."/>
            <person name="Li T."/>
            <person name="Gao L."/>
            <person name="Zhang X."/>
            <person name="Wang H."/>
            <person name="Yang Z."/>
            <person name="Liu X."/>
            <person name="Jiang W."/>
            <person name="Mao L."/>
            <person name="Kong X."/>
            <person name="Jiao Y."/>
            <person name="Jia J."/>
        </authorList>
    </citation>
    <scope>NUCLEOTIDE SEQUENCE [LARGE SCALE GENOMIC DNA]</scope>
    <source>
        <strain evidence="2">cv. AL8/78</strain>
    </source>
</reference>
<evidence type="ECO:0008006" key="3">
    <source>
        <dbReference type="Google" id="ProtNLM"/>
    </source>
</evidence>
<evidence type="ECO:0000313" key="2">
    <source>
        <dbReference type="Proteomes" id="UP000015105"/>
    </source>
</evidence>
<organism evidence="1 2">
    <name type="scientific">Aegilops tauschii subsp. strangulata</name>
    <name type="common">Goatgrass</name>
    <dbReference type="NCBI Taxonomy" id="200361"/>
    <lineage>
        <taxon>Eukaryota</taxon>
        <taxon>Viridiplantae</taxon>
        <taxon>Streptophyta</taxon>
        <taxon>Embryophyta</taxon>
        <taxon>Tracheophyta</taxon>
        <taxon>Spermatophyta</taxon>
        <taxon>Magnoliopsida</taxon>
        <taxon>Liliopsida</taxon>
        <taxon>Poales</taxon>
        <taxon>Poaceae</taxon>
        <taxon>BOP clade</taxon>
        <taxon>Pooideae</taxon>
        <taxon>Triticodae</taxon>
        <taxon>Triticeae</taxon>
        <taxon>Triticinae</taxon>
        <taxon>Aegilops</taxon>
    </lineage>
</organism>
<sequence>VLTAMPTFALTALRFPAKLLKEIDKCRRRFLWGHDQELSGGSCKVSWGRVCSPVEHGGLGILDLTKFSRALRLRWLWYAWK</sequence>
<keyword evidence="2" id="KW-1185">Reference proteome</keyword>
<dbReference type="Proteomes" id="UP000015105">
    <property type="component" value="Chromosome 4D"/>
</dbReference>
<accession>A0A453IIR0</accession>
<dbReference type="PANTHER" id="PTHR33116">
    <property type="entry name" value="REVERSE TRANSCRIPTASE ZINC-BINDING DOMAIN-CONTAINING PROTEIN-RELATED-RELATED"/>
    <property type="match status" value="1"/>
</dbReference>
<name>A0A453IIR0_AEGTS</name>
<dbReference type="AlphaFoldDB" id="A0A453IIR0"/>
<dbReference type="PANTHER" id="PTHR33116:SF87">
    <property type="entry name" value="OS01G0158850 PROTEIN"/>
    <property type="match status" value="1"/>
</dbReference>
<reference evidence="1" key="4">
    <citation type="submission" date="2019-03" db="UniProtKB">
        <authorList>
            <consortium name="EnsemblPlants"/>
        </authorList>
    </citation>
    <scope>IDENTIFICATION</scope>
</reference>
<proteinExistence type="predicted"/>
<reference evidence="2" key="1">
    <citation type="journal article" date="2014" name="Science">
        <title>Ancient hybridizations among the ancestral genomes of bread wheat.</title>
        <authorList>
            <consortium name="International Wheat Genome Sequencing Consortium,"/>
            <person name="Marcussen T."/>
            <person name="Sandve S.R."/>
            <person name="Heier L."/>
            <person name="Spannagl M."/>
            <person name="Pfeifer M."/>
            <person name="Jakobsen K.S."/>
            <person name="Wulff B.B."/>
            <person name="Steuernagel B."/>
            <person name="Mayer K.F."/>
            <person name="Olsen O.A."/>
        </authorList>
    </citation>
    <scope>NUCLEOTIDE SEQUENCE [LARGE SCALE GENOMIC DNA]</scope>
    <source>
        <strain evidence="2">cv. AL8/78</strain>
    </source>
</reference>